<dbReference type="Proteomes" id="UP000236173">
    <property type="component" value="Unassembled WGS sequence"/>
</dbReference>
<protein>
    <submittedName>
        <fullName evidence="1">Uncharacterized protein</fullName>
    </submittedName>
</protein>
<proteinExistence type="predicted"/>
<gene>
    <name evidence="1" type="ORF">HRbin17_01217</name>
</gene>
<comment type="caution">
    <text evidence="1">The sequence shown here is derived from an EMBL/GenBank/DDBJ whole genome shotgun (WGS) entry which is preliminary data.</text>
</comment>
<evidence type="ECO:0000313" key="2">
    <source>
        <dbReference type="Proteomes" id="UP000236173"/>
    </source>
</evidence>
<dbReference type="EMBL" id="BEHT01000014">
    <property type="protein sequence ID" value="GBC98703.1"/>
    <property type="molecule type" value="Genomic_DNA"/>
</dbReference>
<accession>A0A2H5XBZ4</accession>
<reference evidence="2" key="1">
    <citation type="submission" date="2017-09" db="EMBL/GenBank/DDBJ databases">
        <title>Metaegenomics of thermophilic ammonia-oxidizing enrichment culture.</title>
        <authorList>
            <person name="Kato S."/>
            <person name="Suzuki K."/>
        </authorList>
    </citation>
    <scope>NUCLEOTIDE SEQUENCE [LARGE SCALE GENOMIC DNA]</scope>
</reference>
<organism evidence="1 2">
    <name type="scientific">Candidatus Fervidibacter japonicus</name>
    <dbReference type="NCBI Taxonomy" id="2035412"/>
    <lineage>
        <taxon>Bacteria</taxon>
        <taxon>Candidatus Fervidibacterota</taxon>
        <taxon>Candidatus Fervidibacter</taxon>
    </lineage>
</organism>
<sequence>MASDERITCPLCGFQFHERDARATVCQQCPLKGGCGILIKCPNCGYEMPLTKAPAWIGNLLSKLGSWISKGGSR</sequence>
<dbReference type="AlphaFoldDB" id="A0A2H5XBZ4"/>
<dbReference type="SUPFAM" id="SSF161187">
    <property type="entry name" value="YfgJ-like"/>
    <property type="match status" value="1"/>
</dbReference>
<name>A0A2H5XBZ4_9BACT</name>
<evidence type="ECO:0000313" key="1">
    <source>
        <dbReference type="EMBL" id="GBC98703.1"/>
    </source>
</evidence>